<dbReference type="Pfam" id="PF01475">
    <property type="entry name" value="FUR"/>
    <property type="match status" value="1"/>
</dbReference>
<sequence>MDNFKALKAKLNAQGYRFTPQRQLIFEIFQTLTTGSHLSAESVHLLLFERGEGMSLSTVYRNLRIMTMMGILREVELAQAPKYYELNAISTHHHHIVCIQCHKIIEFENNSIIKQGLKQVEKFALQLIDCQFTLHTICPEALQIGWPTTTPSNWVCSRFMRAGKAKILDHQQLEFNSDIKEKPVGRIELEGERIVVYTPKDEIETYQHQAKLITGWRLSRENKYWYFPLEKASEVVNLFQGYEIDPKIFNN</sequence>
<dbReference type="CDD" id="cd07153">
    <property type="entry name" value="Fur_like"/>
    <property type="match status" value="1"/>
</dbReference>
<proteinExistence type="inferred from homology"/>
<dbReference type="PANTHER" id="PTHR33202">
    <property type="entry name" value="ZINC UPTAKE REGULATION PROTEIN"/>
    <property type="match status" value="1"/>
</dbReference>
<keyword evidence="5" id="KW-0238">DNA-binding</keyword>
<dbReference type="Proteomes" id="UP000606396">
    <property type="component" value="Unassembled WGS sequence"/>
</dbReference>
<dbReference type="InterPro" id="IPR043135">
    <property type="entry name" value="Fur_C"/>
</dbReference>
<keyword evidence="2" id="KW-0678">Repressor</keyword>
<evidence type="ECO:0000256" key="3">
    <source>
        <dbReference type="ARBA" id="ARBA00022833"/>
    </source>
</evidence>
<gene>
    <name evidence="7" type="ORF">H6G94_31355</name>
</gene>
<keyword evidence="6" id="KW-0804">Transcription</keyword>
<evidence type="ECO:0000256" key="6">
    <source>
        <dbReference type="ARBA" id="ARBA00023163"/>
    </source>
</evidence>
<dbReference type="SUPFAM" id="SSF46785">
    <property type="entry name" value="Winged helix' DNA-binding domain"/>
    <property type="match status" value="1"/>
</dbReference>
<dbReference type="Gene3D" id="3.30.1490.190">
    <property type="match status" value="1"/>
</dbReference>
<evidence type="ECO:0000256" key="5">
    <source>
        <dbReference type="ARBA" id="ARBA00023125"/>
    </source>
</evidence>
<dbReference type="PANTHER" id="PTHR33202:SF19">
    <property type="entry name" value="FERRIC UPTAKE REGULATION PROTEIN"/>
    <property type="match status" value="1"/>
</dbReference>
<dbReference type="InterPro" id="IPR036390">
    <property type="entry name" value="WH_DNA-bd_sf"/>
</dbReference>
<comment type="caution">
    <text evidence="7">The sequence shown here is derived from an EMBL/GenBank/DDBJ whole genome shotgun (WGS) entry which is preliminary data.</text>
</comment>
<dbReference type="InterPro" id="IPR002481">
    <property type="entry name" value="FUR"/>
</dbReference>
<dbReference type="InterPro" id="IPR036388">
    <property type="entry name" value="WH-like_DNA-bd_sf"/>
</dbReference>
<protein>
    <submittedName>
        <fullName evidence="7">Transcriptional repressor</fullName>
    </submittedName>
</protein>
<evidence type="ECO:0000256" key="2">
    <source>
        <dbReference type="ARBA" id="ARBA00022491"/>
    </source>
</evidence>
<evidence type="ECO:0000313" key="8">
    <source>
        <dbReference type="Proteomes" id="UP000606396"/>
    </source>
</evidence>
<evidence type="ECO:0000256" key="1">
    <source>
        <dbReference type="ARBA" id="ARBA00007957"/>
    </source>
</evidence>
<organism evidence="7 8">
    <name type="scientific">Nostoc punctiforme FACHB-252</name>
    <dbReference type="NCBI Taxonomy" id="1357509"/>
    <lineage>
        <taxon>Bacteria</taxon>
        <taxon>Bacillati</taxon>
        <taxon>Cyanobacteriota</taxon>
        <taxon>Cyanophyceae</taxon>
        <taxon>Nostocales</taxon>
        <taxon>Nostocaceae</taxon>
        <taxon>Nostoc</taxon>
    </lineage>
</organism>
<dbReference type="Gene3D" id="1.10.10.10">
    <property type="entry name" value="Winged helix-like DNA-binding domain superfamily/Winged helix DNA-binding domain"/>
    <property type="match status" value="1"/>
</dbReference>
<keyword evidence="3" id="KW-0862">Zinc</keyword>
<keyword evidence="8" id="KW-1185">Reference proteome</keyword>
<keyword evidence="4" id="KW-0805">Transcription regulation</keyword>
<evidence type="ECO:0000313" key="7">
    <source>
        <dbReference type="EMBL" id="MBD2615698.1"/>
    </source>
</evidence>
<dbReference type="RefSeq" id="WP_185564500.1">
    <property type="nucleotide sequence ID" value="NZ_JACJTC010000029.1"/>
</dbReference>
<name>A0ABR8HJJ5_NOSPU</name>
<evidence type="ECO:0000256" key="4">
    <source>
        <dbReference type="ARBA" id="ARBA00023015"/>
    </source>
</evidence>
<dbReference type="EMBL" id="JACJTC010000029">
    <property type="protein sequence ID" value="MBD2615698.1"/>
    <property type="molecule type" value="Genomic_DNA"/>
</dbReference>
<accession>A0ABR8HJJ5</accession>
<reference evidence="7 8" key="1">
    <citation type="journal article" date="2020" name="ISME J.">
        <title>Comparative genomics reveals insights into cyanobacterial evolution and habitat adaptation.</title>
        <authorList>
            <person name="Chen M.Y."/>
            <person name="Teng W.K."/>
            <person name="Zhao L."/>
            <person name="Hu C.X."/>
            <person name="Zhou Y.K."/>
            <person name="Han B.P."/>
            <person name="Song L.R."/>
            <person name="Shu W.S."/>
        </authorList>
    </citation>
    <scope>NUCLEOTIDE SEQUENCE [LARGE SCALE GENOMIC DNA]</scope>
    <source>
        <strain evidence="7 8">FACHB-252</strain>
    </source>
</reference>
<comment type="similarity">
    <text evidence="1">Belongs to the Fur family.</text>
</comment>